<keyword evidence="1" id="KW-0614">Plasmid</keyword>
<name>A0A7G6T5S5_9HYPH</name>
<dbReference type="RefSeq" id="WP_183465821.1">
    <property type="nucleotide sequence ID" value="NZ_CP050299.1"/>
</dbReference>
<dbReference type="AlphaFoldDB" id="A0A7G6T5S5"/>
<reference evidence="1" key="1">
    <citation type="journal article" date="2020" name="Mol. Plant Microbe Interact.">
        <title>Complete genome sequences of four natural Pseudomonas isolates that catabolize a wide range of aromatic compounds relevant to lignin valorization.</title>
        <authorList>
            <person name="Hatmaker E.A."/>
            <person name="Presle G."/>
            <person name="Cannon O."/>
            <person name="Guss A.M."/>
            <person name="Elkins J.G."/>
        </authorList>
    </citation>
    <scope>NUCLEOTIDE SEQUENCE</scope>
    <source>
        <strain evidence="1">583</strain>
        <plasmid evidence="1">p_1</plasmid>
    </source>
</reference>
<organism evidence="1 2">
    <name type="scientific">Mesorhizobium huakuii</name>
    <dbReference type="NCBI Taxonomy" id="28104"/>
    <lineage>
        <taxon>Bacteria</taxon>
        <taxon>Pseudomonadati</taxon>
        <taxon>Pseudomonadota</taxon>
        <taxon>Alphaproteobacteria</taxon>
        <taxon>Hyphomicrobiales</taxon>
        <taxon>Phyllobacteriaceae</taxon>
        <taxon>Mesorhizobium</taxon>
    </lineage>
</organism>
<geneLocation type="plasmid" evidence="1 2">
    <name>p_1</name>
</geneLocation>
<accession>A0A7G6T5S5</accession>
<evidence type="ECO:0000313" key="2">
    <source>
        <dbReference type="Proteomes" id="UP000515465"/>
    </source>
</evidence>
<protein>
    <submittedName>
        <fullName evidence="1">Uncharacterized protein</fullName>
    </submittedName>
</protein>
<dbReference type="Proteomes" id="UP000515465">
    <property type="component" value="Plasmid p_1"/>
</dbReference>
<gene>
    <name evidence="1" type="ORF">HB778_39190</name>
</gene>
<dbReference type="EMBL" id="CP050299">
    <property type="protein sequence ID" value="QND62107.1"/>
    <property type="molecule type" value="Genomic_DNA"/>
</dbReference>
<proteinExistence type="predicted"/>
<evidence type="ECO:0000313" key="1">
    <source>
        <dbReference type="EMBL" id="QND62107.1"/>
    </source>
</evidence>
<sequence>MALGAQIVIVILAYELSSSVVPAEQNTITIREITKTDGRRAEIRISHTAR</sequence>